<dbReference type="Proteomes" id="UP000248395">
    <property type="component" value="Unassembled WGS sequence"/>
</dbReference>
<evidence type="ECO:0000256" key="6">
    <source>
        <dbReference type="SAM" id="Phobius"/>
    </source>
</evidence>
<feature type="transmembrane region" description="Helical" evidence="6">
    <location>
        <begin position="76"/>
        <end position="93"/>
    </location>
</feature>
<evidence type="ECO:0000256" key="5">
    <source>
        <dbReference type="ARBA" id="ARBA00023136"/>
    </source>
</evidence>
<feature type="transmembrane region" description="Helical" evidence="6">
    <location>
        <begin position="36"/>
        <end position="55"/>
    </location>
</feature>
<proteinExistence type="predicted"/>
<evidence type="ECO:0000313" key="8">
    <source>
        <dbReference type="Proteomes" id="UP000248395"/>
    </source>
</evidence>
<evidence type="ECO:0000313" key="7">
    <source>
        <dbReference type="EMBL" id="PXX46049.1"/>
    </source>
</evidence>
<organism evidence="7 8">
    <name type="scientific">Aquitalea magnusonii</name>
    <dbReference type="NCBI Taxonomy" id="332411"/>
    <lineage>
        <taxon>Bacteria</taxon>
        <taxon>Pseudomonadati</taxon>
        <taxon>Pseudomonadota</taxon>
        <taxon>Betaproteobacteria</taxon>
        <taxon>Neisseriales</taxon>
        <taxon>Chromobacteriaceae</taxon>
        <taxon>Aquitalea</taxon>
    </lineage>
</organism>
<dbReference type="OrthoDB" id="8596065at2"/>
<evidence type="ECO:0000256" key="2">
    <source>
        <dbReference type="ARBA" id="ARBA00022475"/>
    </source>
</evidence>
<name>A0A318JFP8_9NEIS</name>
<keyword evidence="5 6" id="KW-0472">Membrane</keyword>
<keyword evidence="4 6" id="KW-1133">Transmembrane helix</keyword>
<keyword evidence="2" id="KW-1003">Cell membrane</keyword>
<accession>A0A318JFP8</accession>
<sequence>MQNPEVGRVLRLQAKLLVVAVLLGAVLSGGTTVVPVSVLLGGLSALIPAAVYARIAYAKRHVPPAVLMKAHFKAEAVKFILTVLMFGASLVFFKDLSVVGLLAGFFATVSGYWLGLLIK</sequence>
<feature type="transmembrane region" description="Helical" evidence="6">
    <location>
        <begin position="12"/>
        <end position="30"/>
    </location>
</feature>
<evidence type="ECO:0000256" key="1">
    <source>
        <dbReference type="ARBA" id="ARBA00004651"/>
    </source>
</evidence>
<protein>
    <submittedName>
        <fullName evidence="7">ATP synthase protein I</fullName>
    </submittedName>
</protein>
<keyword evidence="3 6" id="KW-0812">Transmembrane</keyword>
<reference evidence="7 8" key="1">
    <citation type="submission" date="2018-05" db="EMBL/GenBank/DDBJ databases">
        <title>Genomic Encyclopedia of Type Strains, Phase IV (KMG-IV): sequencing the most valuable type-strain genomes for metagenomic binning, comparative biology and taxonomic classification.</title>
        <authorList>
            <person name="Goeker M."/>
        </authorList>
    </citation>
    <scope>NUCLEOTIDE SEQUENCE [LARGE SCALE GENOMIC DNA]</scope>
    <source>
        <strain evidence="7 8">DSM 25134</strain>
    </source>
</reference>
<dbReference type="GO" id="GO:0005886">
    <property type="term" value="C:plasma membrane"/>
    <property type="evidence" value="ECO:0007669"/>
    <property type="project" value="UniProtKB-SubCell"/>
</dbReference>
<dbReference type="InterPro" id="IPR005598">
    <property type="entry name" value="ATP_synth_I"/>
</dbReference>
<comment type="caution">
    <text evidence="7">The sequence shown here is derived from an EMBL/GenBank/DDBJ whole genome shotgun (WGS) entry which is preliminary data.</text>
</comment>
<keyword evidence="8" id="KW-1185">Reference proteome</keyword>
<gene>
    <name evidence="7" type="ORF">DFR38_110147</name>
</gene>
<dbReference type="AlphaFoldDB" id="A0A318JFP8"/>
<dbReference type="EMBL" id="QJKC01000010">
    <property type="protein sequence ID" value="PXX46049.1"/>
    <property type="molecule type" value="Genomic_DNA"/>
</dbReference>
<dbReference type="RefSeq" id="WP_059285300.1">
    <property type="nucleotide sequence ID" value="NZ_LNQU01000021.1"/>
</dbReference>
<evidence type="ECO:0000256" key="3">
    <source>
        <dbReference type="ARBA" id="ARBA00022692"/>
    </source>
</evidence>
<comment type="subcellular location">
    <subcellularLocation>
        <location evidence="1">Cell membrane</location>
        <topology evidence="1">Multi-pass membrane protein</topology>
    </subcellularLocation>
</comment>
<feature type="transmembrane region" description="Helical" evidence="6">
    <location>
        <begin position="99"/>
        <end position="118"/>
    </location>
</feature>
<evidence type="ECO:0000256" key="4">
    <source>
        <dbReference type="ARBA" id="ARBA00022989"/>
    </source>
</evidence>
<dbReference type="Pfam" id="PF03899">
    <property type="entry name" value="ATP-synt_I"/>
    <property type="match status" value="1"/>
</dbReference>